<dbReference type="Proteomes" id="UP001178888">
    <property type="component" value="Unassembled WGS sequence"/>
</dbReference>
<accession>A0AA90Z573</accession>
<evidence type="ECO:0000256" key="6">
    <source>
        <dbReference type="ARBA" id="ARBA00023136"/>
    </source>
</evidence>
<evidence type="ECO:0000256" key="7">
    <source>
        <dbReference type="RuleBase" id="RU363032"/>
    </source>
</evidence>
<keyword evidence="4 7" id="KW-0812">Transmembrane</keyword>
<feature type="transmembrane region" description="Helical" evidence="7">
    <location>
        <begin position="163"/>
        <end position="183"/>
    </location>
</feature>
<evidence type="ECO:0000259" key="8">
    <source>
        <dbReference type="PROSITE" id="PS50928"/>
    </source>
</evidence>
<dbReference type="CDD" id="cd06261">
    <property type="entry name" value="TM_PBP2"/>
    <property type="match status" value="1"/>
</dbReference>
<feature type="domain" description="ABC transmembrane type-1" evidence="8">
    <location>
        <begin position="92"/>
        <end position="283"/>
    </location>
</feature>
<evidence type="ECO:0000256" key="1">
    <source>
        <dbReference type="ARBA" id="ARBA00004651"/>
    </source>
</evidence>
<feature type="transmembrane region" description="Helical" evidence="7">
    <location>
        <begin position="92"/>
        <end position="118"/>
    </location>
</feature>
<evidence type="ECO:0000313" key="9">
    <source>
        <dbReference type="EMBL" id="MDQ6600758.1"/>
    </source>
</evidence>
<sequence length="297" mass="33857">MSLQRSSYQFNQVSSVNDVKDKGIGLKRVLSFLKAGSLFITLIIFLLPFILIVMNSFKTTQQFVENPFSFPESFKSDNFINAFNSMDFSRGFLNSIIITMVSTIFIIIFSSMTGYLFARFKWKINKILFFTILSSMTLPFQVLMIPLVKIYGELGLLNMRSTLIFMHIGFMVPFGIFLFHGFIKGIPFELEEAAFIEGCSRFKTFFLVVFPLLKPIIVTLCILDVLAIWNDYLLPSLILQSPELRTLPLSVFSFFSSYSVDFAPLMAGLIMTIIPVLVLYLLLQKYIIKGITQGALK</sequence>
<protein>
    <submittedName>
        <fullName evidence="9">Carbohydrate ABC transporter permease</fullName>
    </submittedName>
</protein>
<keyword evidence="2 7" id="KW-0813">Transport</keyword>
<comment type="caution">
    <text evidence="9">The sequence shown here is derived from an EMBL/GenBank/DDBJ whole genome shotgun (WGS) entry which is preliminary data.</text>
</comment>
<dbReference type="PROSITE" id="PS50928">
    <property type="entry name" value="ABC_TM1"/>
    <property type="match status" value="1"/>
</dbReference>
<keyword evidence="5 7" id="KW-1133">Transmembrane helix</keyword>
<dbReference type="Pfam" id="PF00528">
    <property type="entry name" value="BPD_transp_1"/>
    <property type="match status" value="1"/>
</dbReference>
<gene>
    <name evidence="9" type="ORF">RCG21_31530</name>
</gene>
<feature type="transmembrane region" description="Helical" evidence="7">
    <location>
        <begin position="127"/>
        <end position="151"/>
    </location>
</feature>
<dbReference type="InterPro" id="IPR035906">
    <property type="entry name" value="MetI-like_sf"/>
</dbReference>
<evidence type="ECO:0000256" key="4">
    <source>
        <dbReference type="ARBA" id="ARBA00022692"/>
    </source>
</evidence>
<feature type="transmembrane region" description="Helical" evidence="7">
    <location>
        <begin position="262"/>
        <end position="283"/>
    </location>
</feature>
<evidence type="ECO:0000256" key="3">
    <source>
        <dbReference type="ARBA" id="ARBA00022475"/>
    </source>
</evidence>
<keyword evidence="6 7" id="KW-0472">Membrane</keyword>
<evidence type="ECO:0000313" key="10">
    <source>
        <dbReference type="Proteomes" id="UP001178888"/>
    </source>
</evidence>
<keyword evidence="10" id="KW-1185">Reference proteome</keyword>
<dbReference type="EMBL" id="JAVGVR010000002">
    <property type="protein sequence ID" value="MDQ6600758.1"/>
    <property type="molecule type" value="Genomic_DNA"/>
</dbReference>
<keyword evidence="3" id="KW-1003">Cell membrane</keyword>
<dbReference type="AlphaFoldDB" id="A0AA90Z573"/>
<organism evidence="9 10">
    <name type="scientific">Bacillus salipaludis</name>
    <dbReference type="NCBI Taxonomy" id="2547811"/>
    <lineage>
        <taxon>Bacteria</taxon>
        <taxon>Bacillati</taxon>
        <taxon>Bacillota</taxon>
        <taxon>Bacilli</taxon>
        <taxon>Bacillales</taxon>
        <taxon>Bacillaceae</taxon>
        <taxon>Bacillus</taxon>
    </lineage>
</organism>
<dbReference type="GO" id="GO:0055085">
    <property type="term" value="P:transmembrane transport"/>
    <property type="evidence" value="ECO:0007669"/>
    <property type="project" value="InterPro"/>
</dbReference>
<reference evidence="9" key="1">
    <citation type="submission" date="2023-08" db="EMBL/GenBank/DDBJ databases">
        <title>Nitrogen cycling bacteria in agricultural field soils.</title>
        <authorList>
            <person name="Jang J."/>
        </authorList>
    </citation>
    <scope>NUCLEOTIDE SEQUENCE</scope>
    <source>
        <strain evidence="9">PS3-36</strain>
    </source>
</reference>
<dbReference type="SUPFAM" id="SSF161098">
    <property type="entry name" value="MetI-like"/>
    <property type="match status" value="1"/>
</dbReference>
<dbReference type="PANTHER" id="PTHR43744">
    <property type="entry name" value="ABC TRANSPORTER PERMEASE PROTEIN MG189-RELATED-RELATED"/>
    <property type="match status" value="1"/>
</dbReference>
<evidence type="ECO:0000256" key="2">
    <source>
        <dbReference type="ARBA" id="ARBA00022448"/>
    </source>
</evidence>
<evidence type="ECO:0000256" key="5">
    <source>
        <dbReference type="ARBA" id="ARBA00022989"/>
    </source>
</evidence>
<comment type="similarity">
    <text evidence="7">Belongs to the binding-protein-dependent transport system permease family.</text>
</comment>
<proteinExistence type="inferred from homology"/>
<dbReference type="Gene3D" id="1.10.3720.10">
    <property type="entry name" value="MetI-like"/>
    <property type="match status" value="1"/>
</dbReference>
<name>A0AA90Z573_9BACI</name>
<dbReference type="GO" id="GO:0005886">
    <property type="term" value="C:plasma membrane"/>
    <property type="evidence" value="ECO:0007669"/>
    <property type="project" value="UniProtKB-SubCell"/>
</dbReference>
<feature type="transmembrane region" description="Helical" evidence="7">
    <location>
        <begin position="204"/>
        <end position="229"/>
    </location>
</feature>
<feature type="transmembrane region" description="Helical" evidence="7">
    <location>
        <begin position="32"/>
        <end position="54"/>
    </location>
</feature>
<dbReference type="InterPro" id="IPR000515">
    <property type="entry name" value="MetI-like"/>
</dbReference>
<dbReference type="PANTHER" id="PTHR43744:SF12">
    <property type="entry name" value="ABC TRANSPORTER PERMEASE PROTEIN MG189-RELATED"/>
    <property type="match status" value="1"/>
</dbReference>
<comment type="subcellular location">
    <subcellularLocation>
        <location evidence="1 7">Cell membrane</location>
        <topology evidence="1 7">Multi-pass membrane protein</topology>
    </subcellularLocation>
</comment>